<sequence length="156" mass="17528">VIDAMKKFASLTEKTRRLLLDSSLTSSSKRKQLALMMNENFNLRKQIFGREAMCANNLRMIELANRHGFAAKFTGSGGAIVGLWDENGETNAIDIRSDSDGNPSDTLHFGNQTQGGEPCDGEKEAFQMEKLKRELQKEGFVFCRVKICNEKYDRIG</sequence>
<reference evidence="1" key="1">
    <citation type="submission" date="2021-06" db="EMBL/GenBank/DDBJ databases">
        <authorList>
            <person name="Kallberg Y."/>
            <person name="Tangrot J."/>
            <person name="Rosling A."/>
        </authorList>
    </citation>
    <scope>NUCLEOTIDE SEQUENCE</scope>
    <source>
        <strain evidence="1">CL356</strain>
    </source>
</reference>
<comment type="caution">
    <text evidence="1">The sequence shown here is derived from an EMBL/GenBank/DDBJ whole genome shotgun (WGS) entry which is preliminary data.</text>
</comment>
<gene>
    <name evidence="1" type="ORF">ACOLOM_LOCUS10735</name>
</gene>
<name>A0ACA9PPT3_9GLOM</name>
<feature type="non-terminal residue" evidence="1">
    <location>
        <position position="1"/>
    </location>
</feature>
<evidence type="ECO:0000313" key="1">
    <source>
        <dbReference type="EMBL" id="CAG8712409.1"/>
    </source>
</evidence>
<accession>A0ACA9PPT3</accession>
<organism evidence="1 2">
    <name type="scientific">Acaulospora colombiana</name>
    <dbReference type="NCBI Taxonomy" id="27376"/>
    <lineage>
        <taxon>Eukaryota</taxon>
        <taxon>Fungi</taxon>
        <taxon>Fungi incertae sedis</taxon>
        <taxon>Mucoromycota</taxon>
        <taxon>Glomeromycotina</taxon>
        <taxon>Glomeromycetes</taxon>
        <taxon>Diversisporales</taxon>
        <taxon>Acaulosporaceae</taxon>
        <taxon>Acaulospora</taxon>
    </lineage>
</organism>
<proteinExistence type="predicted"/>
<evidence type="ECO:0000313" key="2">
    <source>
        <dbReference type="Proteomes" id="UP000789525"/>
    </source>
</evidence>
<keyword evidence="2" id="KW-1185">Reference proteome</keyword>
<dbReference type="EMBL" id="CAJVPT010035778">
    <property type="protein sequence ID" value="CAG8712409.1"/>
    <property type="molecule type" value="Genomic_DNA"/>
</dbReference>
<protein>
    <submittedName>
        <fullName evidence="1">9951_t:CDS:1</fullName>
    </submittedName>
</protein>
<dbReference type="Proteomes" id="UP000789525">
    <property type="component" value="Unassembled WGS sequence"/>
</dbReference>